<sequence>MKRIWAPWRMEYIKVANQTKECIFCERKQFVLKETQHAFAMLNLFPYNPGHFMVAPKRHIKETTELTLEEIKEIFELINLGIIALKKEANPEGFNIGVNIGKVAGAGFEGHLHFHIVPRWNGDTNFMPVIGEVKVVPEGIEKTYAKLKKYFENEE</sequence>
<name>A0A7V3ZY57_UNCW3</name>
<keyword evidence="1" id="KW-0547">Nucleotide-binding</keyword>
<feature type="binding site" evidence="3">
    <location>
        <position position="43"/>
    </location>
    <ligand>
        <name>substrate</name>
    </ligand>
</feature>
<feature type="active site" description="Tele-AMP-histidine intermediate" evidence="2">
    <location>
        <position position="113"/>
    </location>
</feature>
<evidence type="ECO:0000256" key="4">
    <source>
        <dbReference type="PROSITE-ProRule" id="PRU00464"/>
    </source>
</evidence>
<dbReference type="PANTHER" id="PTHR42997">
    <property type="entry name" value="HIT FAMILY HYDROLASE"/>
    <property type="match status" value="1"/>
</dbReference>
<reference evidence="6" key="1">
    <citation type="journal article" date="2020" name="mSystems">
        <title>Genome- and Community-Level Interaction Insights into Carbon Utilization and Element Cycling Functions of Hydrothermarchaeota in Hydrothermal Sediment.</title>
        <authorList>
            <person name="Zhou Z."/>
            <person name="Liu Y."/>
            <person name="Xu W."/>
            <person name="Pan J."/>
            <person name="Luo Z.H."/>
            <person name="Li M."/>
        </authorList>
    </citation>
    <scope>NUCLEOTIDE SEQUENCE [LARGE SCALE GENOMIC DNA]</scope>
    <source>
        <strain evidence="6">SpSt-69</strain>
    </source>
</reference>
<dbReference type="AlphaFoldDB" id="A0A7V3ZY57"/>
<dbReference type="PROSITE" id="PS51084">
    <property type="entry name" value="HIT_2"/>
    <property type="match status" value="1"/>
</dbReference>
<evidence type="ECO:0000256" key="2">
    <source>
        <dbReference type="PIRSR" id="PIRSR639383-1"/>
    </source>
</evidence>
<dbReference type="EMBL" id="DTDJ01000028">
    <property type="protein sequence ID" value="HGL17495.1"/>
    <property type="molecule type" value="Genomic_DNA"/>
</dbReference>
<feature type="domain" description="HIT" evidence="5">
    <location>
        <begin position="18"/>
        <end position="126"/>
    </location>
</feature>
<feature type="binding site" evidence="3">
    <location>
        <position position="115"/>
    </location>
    <ligand>
        <name>substrate</name>
    </ligand>
</feature>
<dbReference type="InterPro" id="IPR039383">
    <property type="entry name" value="FHIT"/>
</dbReference>
<dbReference type="GO" id="GO:0000166">
    <property type="term" value="F:nucleotide binding"/>
    <property type="evidence" value="ECO:0007669"/>
    <property type="project" value="UniProtKB-KW"/>
</dbReference>
<feature type="short sequence motif" description="Histidine triad motif" evidence="4">
    <location>
        <begin position="111"/>
        <end position="115"/>
    </location>
</feature>
<dbReference type="InterPro" id="IPR052908">
    <property type="entry name" value="AP-4-A_phosphorylase"/>
</dbReference>
<dbReference type="PANTHER" id="PTHR42997:SF1">
    <property type="entry name" value="AP-4-A PHOSPHORYLASE"/>
    <property type="match status" value="1"/>
</dbReference>
<dbReference type="InterPro" id="IPR011146">
    <property type="entry name" value="HIT-like"/>
</dbReference>
<comment type="caution">
    <text evidence="6">The sequence shown here is derived from an EMBL/GenBank/DDBJ whole genome shotgun (WGS) entry which is preliminary data.</text>
</comment>
<protein>
    <submittedName>
        <fullName evidence="6">HIT domain-containing protein</fullName>
    </submittedName>
</protein>
<evidence type="ECO:0000313" key="6">
    <source>
        <dbReference type="EMBL" id="HGL17495.1"/>
    </source>
</evidence>
<evidence type="ECO:0000256" key="3">
    <source>
        <dbReference type="PIRSR" id="PIRSR639383-2"/>
    </source>
</evidence>
<dbReference type="GO" id="GO:0003824">
    <property type="term" value="F:catalytic activity"/>
    <property type="evidence" value="ECO:0007669"/>
    <property type="project" value="InterPro"/>
</dbReference>
<dbReference type="SUPFAM" id="SSF54197">
    <property type="entry name" value="HIT-like"/>
    <property type="match status" value="1"/>
</dbReference>
<dbReference type="Gene3D" id="3.30.428.10">
    <property type="entry name" value="HIT-like"/>
    <property type="match status" value="1"/>
</dbReference>
<dbReference type="CDD" id="cd01275">
    <property type="entry name" value="FHIT"/>
    <property type="match status" value="1"/>
</dbReference>
<gene>
    <name evidence="6" type="ORF">ENU66_04105</name>
</gene>
<organism evidence="6">
    <name type="scientific">candidate division WOR-3 bacterium</name>
    <dbReference type="NCBI Taxonomy" id="2052148"/>
    <lineage>
        <taxon>Bacteria</taxon>
        <taxon>Bacteria division WOR-3</taxon>
    </lineage>
</organism>
<proteinExistence type="predicted"/>
<evidence type="ECO:0000259" key="5">
    <source>
        <dbReference type="PROSITE" id="PS51084"/>
    </source>
</evidence>
<dbReference type="Pfam" id="PF01230">
    <property type="entry name" value="HIT"/>
    <property type="match status" value="1"/>
</dbReference>
<accession>A0A7V3ZY57</accession>
<dbReference type="InterPro" id="IPR036265">
    <property type="entry name" value="HIT-like_sf"/>
</dbReference>
<evidence type="ECO:0000256" key="1">
    <source>
        <dbReference type="ARBA" id="ARBA00022741"/>
    </source>
</evidence>